<evidence type="ECO:0000313" key="3">
    <source>
        <dbReference type="Proteomes" id="UP000886998"/>
    </source>
</evidence>
<keyword evidence="3" id="KW-1185">Reference proteome</keyword>
<dbReference type="InterPro" id="IPR055469">
    <property type="entry name" value="DUF7041"/>
</dbReference>
<dbReference type="Pfam" id="PF23055">
    <property type="entry name" value="DUF7041"/>
    <property type="match status" value="1"/>
</dbReference>
<name>A0A8X7CBT4_9ARAC</name>
<dbReference type="Proteomes" id="UP000886998">
    <property type="component" value="Unassembled WGS sequence"/>
</dbReference>
<sequence>MSEEELACRQHCTYLSKSTAVLAGESRDLVQYVVSQFVLAGIAMEITKFHHVVSALQLEELGIVGDIILNPPEVKPYAALRTTLFAIC</sequence>
<reference evidence="2" key="1">
    <citation type="submission" date="2020-08" db="EMBL/GenBank/DDBJ databases">
        <title>Multicomponent nature underlies the extraordinary mechanical properties of spider dragline silk.</title>
        <authorList>
            <person name="Kono N."/>
            <person name="Nakamura H."/>
            <person name="Mori M."/>
            <person name="Yoshida Y."/>
            <person name="Ohtoshi R."/>
            <person name="Malay A.D."/>
            <person name="Moran D.A.P."/>
            <person name="Tomita M."/>
            <person name="Numata K."/>
            <person name="Arakawa K."/>
        </authorList>
    </citation>
    <scope>NUCLEOTIDE SEQUENCE</scope>
</reference>
<feature type="domain" description="DUF7041" evidence="1">
    <location>
        <begin position="34"/>
        <end position="85"/>
    </location>
</feature>
<comment type="caution">
    <text evidence="2">The sequence shown here is derived from an EMBL/GenBank/DDBJ whole genome shotgun (WGS) entry which is preliminary data.</text>
</comment>
<gene>
    <name evidence="2" type="ORF">TNIN_150781</name>
</gene>
<protein>
    <recommendedName>
        <fullName evidence="1">DUF7041 domain-containing protein</fullName>
    </recommendedName>
</protein>
<accession>A0A8X7CBT4</accession>
<dbReference type="OrthoDB" id="8122554at2759"/>
<proteinExistence type="predicted"/>
<dbReference type="AlphaFoldDB" id="A0A8X7CBT4"/>
<dbReference type="EMBL" id="BMAV01014852">
    <property type="protein sequence ID" value="GFY63573.1"/>
    <property type="molecule type" value="Genomic_DNA"/>
</dbReference>
<evidence type="ECO:0000313" key="2">
    <source>
        <dbReference type="EMBL" id="GFY63573.1"/>
    </source>
</evidence>
<organism evidence="2 3">
    <name type="scientific">Trichonephila inaurata madagascariensis</name>
    <dbReference type="NCBI Taxonomy" id="2747483"/>
    <lineage>
        <taxon>Eukaryota</taxon>
        <taxon>Metazoa</taxon>
        <taxon>Ecdysozoa</taxon>
        <taxon>Arthropoda</taxon>
        <taxon>Chelicerata</taxon>
        <taxon>Arachnida</taxon>
        <taxon>Araneae</taxon>
        <taxon>Araneomorphae</taxon>
        <taxon>Entelegynae</taxon>
        <taxon>Araneoidea</taxon>
        <taxon>Nephilidae</taxon>
        <taxon>Trichonephila</taxon>
        <taxon>Trichonephila inaurata</taxon>
    </lineage>
</organism>
<evidence type="ECO:0000259" key="1">
    <source>
        <dbReference type="Pfam" id="PF23055"/>
    </source>
</evidence>